<evidence type="ECO:0000256" key="3">
    <source>
        <dbReference type="ARBA" id="ARBA00022989"/>
    </source>
</evidence>
<feature type="transmembrane region" description="Helical" evidence="8">
    <location>
        <begin position="145"/>
        <end position="163"/>
    </location>
</feature>
<name>A0AA88Q9R0_9TELE</name>
<feature type="transmembrane region" description="Helical" evidence="8">
    <location>
        <begin position="105"/>
        <end position="125"/>
    </location>
</feature>
<dbReference type="PROSITE" id="PS50262">
    <property type="entry name" value="G_PROTEIN_RECEP_F1_2"/>
    <property type="match status" value="1"/>
</dbReference>
<feature type="transmembrane region" description="Helical" evidence="8">
    <location>
        <begin position="63"/>
        <end position="84"/>
    </location>
</feature>
<dbReference type="AlphaFoldDB" id="A0AA88Q9R0"/>
<comment type="subcellular location">
    <subcellularLocation>
        <location evidence="1">Membrane</location>
        <topology evidence="1">Multi-pass membrane protein</topology>
    </subcellularLocation>
</comment>
<dbReference type="PANTHER" id="PTHR45695:SF36">
    <property type="entry name" value="G-PROTEIN COUPLED RECEPTORS FAMILY 1 PROFILE DOMAIN-CONTAINING PROTEIN"/>
    <property type="match status" value="1"/>
</dbReference>
<evidence type="ECO:0000256" key="5">
    <source>
        <dbReference type="ARBA" id="ARBA00023136"/>
    </source>
</evidence>
<reference evidence="10" key="1">
    <citation type="submission" date="2023-08" db="EMBL/GenBank/DDBJ databases">
        <title>Chromosome-level Genome Assembly of mud carp (Cirrhinus molitorella).</title>
        <authorList>
            <person name="Liu H."/>
        </authorList>
    </citation>
    <scope>NUCLEOTIDE SEQUENCE</scope>
    <source>
        <strain evidence="10">Prfri</strain>
        <tissue evidence="10">Muscle</tissue>
    </source>
</reference>
<dbReference type="GO" id="GO:0004930">
    <property type="term" value="F:G protein-coupled receptor activity"/>
    <property type="evidence" value="ECO:0007669"/>
    <property type="project" value="UniProtKB-KW"/>
</dbReference>
<dbReference type="GO" id="GO:0005886">
    <property type="term" value="C:plasma membrane"/>
    <property type="evidence" value="ECO:0007669"/>
    <property type="project" value="TreeGrafter"/>
</dbReference>
<evidence type="ECO:0000256" key="8">
    <source>
        <dbReference type="SAM" id="Phobius"/>
    </source>
</evidence>
<dbReference type="InterPro" id="IPR000276">
    <property type="entry name" value="GPCR_Rhodpsn"/>
</dbReference>
<dbReference type="Gene3D" id="1.20.1070.10">
    <property type="entry name" value="Rhodopsin 7-helix transmembrane proteins"/>
    <property type="match status" value="1"/>
</dbReference>
<evidence type="ECO:0000313" key="11">
    <source>
        <dbReference type="Proteomes" id="UP001187343"/>
    </source>
</evidence>
<organism evidence="10 11">
    <name type="scientific">Cirrhinus molitorella</name>
    <name type="common">mud carp</name>
    <dbReference type="NCBI Taxonomy" id="172907"/>
    <lineage>
        <taxon>Eukaryota</taxon>
        <taxon>Metazoa</taxon>
        <taxon>Chordata</taxon>
        <taxon>Craniata</taxon>
        <taxon>Vertebrata</taxon>
        <taxon>Euteleostomi</taxon>
        <taxon>Actinopterygii</taxon>
        <taxon>Neopterygii</taxon>
        <taxon>Teleostei</taxon>
        <taxon>Ostariophysi</taxon>
        <taxon>Cypriniformes</taxon>
        <taxon>Cyprinidae</taxon>
        <taxon>Labeoninae</taxon>
        <taxon>Labeonini</taxon>
        <taxon>Cirrhinus</taxon>
    </lineage>
</organism>
<keyword evidence="7" id="KW-0807">Transducer</keyword>
<keyword evidence="4" id="KW-0297">G-protein coupled receptor</keyword>
<feature type="transmembrane region" description="Helical" evidence="8">
    <location>
        <begin position="184"/>
        <end position="204"/>
    </location>
</feature>
<dbReference type="SUPFAM" id="SSF81321">
    <property type="entry name" value="Family A G protein-coupled receptor-like"/>
    <property type="match status" value="1"/>
</dbReference>
<evidence type="ECO:0000259" key="9">
    <source>
        <dbReference type="PROSITE" id="PS50262"/>
    </source>
</evidence>
<protein>
    <recommendedName>
        <fullName evidence="9">G-protein coupled receptors family 1 profile domain-containing protein</fullName>
    </recommendedName>
</protein>
<keyword evidence="5 8" id="KW-0472">Membrane</keyword>
<feature type="transmembrane region" description="Helical" evidence="8">
    <location>
        <begin position="297"/>
        <end position="319"/>
    </location>
</feature>
<feature type="transmembrane region" description="Helical" evidence="8">
    <location>
        <begin position="236"/>
        <end position="259"/>
    </location>
</feature>
<evidence type="ECO:0000256" key="7">
    <source>
        <dbReference type="ARBA" id="ARBA00023224"/>
    </source>
</evidence>
<accession>A0AA88Q9R0</accession>
<dbReference type="EMBL" id="JAUYZG010000004">
    <property type="protein sequence ID" value="KAK2908637.1"/>
    <property type="molecule type" value="Genomic_DNA"/>
</dbReference>
<dbReference type="CDD" id="cd14993">
    <property type="entry name" value="7tmA_CCKR-like"/>
    <property type="match status" value="1"/>
</dbReference>
<evidence type="ECO:0000256" key="6">
    <source>
        <dbReference type="ARBA" id="ARBA00023170"/>
    </source>
</evidence>
<keyword evidence="3 8" id="KW-1133">Transmembrane helix</keyword>
<keyword evidence="6" id="KW-0675">Receptor</keyword>
<dbReference type="Pfam" id="PF00001">
    <property type="entry name" value="7tm_1"/>
    <property type="match status" value="1"/>
</dbReference>
<sequence>MNLTPDQPPTLLYDLPRALDLQREPQNKSRSAPASFFNSTFFFQDNAALEWQLFLTIQEPGTIILTVLYSISFLVGFFGNVMSLKVLLGQHGSMRLSGASATRCLLINLAVCDLAVVCVCMPVTLGHRIYTPWVYGDFLCRAVPFTQAVSVSASVLSITVISISRYYAVHSPLQSRAYFTRRRILVSVTIVWVISSVICMPVAIVTRRDEVALIEGLAIVLPVCGEVWPQPRLRQAYNVLLFSALYCLPVGFNLTLAFLTCRRLRSTGTEGRFTELDPRSQALHETRLQGRKQIARMVAALVLLFALSWLPMYVTDIWLDRELRHPPDWLLQTRPFAQWLGLTNSSLNPFCYCFIGDLHRSAKALRLRLCGPSPASALALASLPKIFNLQNQEKSQGGTSDNSNNSCGEDAGSLNLSMWWTQSRTCESMSLPYHLVCLDHERERDKVRLSESIFPHHKHHRAVKSVDEKRKLDPVFSTLTLSLHKDSHVISKKRTEKALNQPQEAFLPSLSAFPFKDEATSASFVSSGCKLYLDVSAIMITAPAVKSHEFKGVRFAHC</sequence>
<dbReference type="InterPro" id="IPR017452">
    <property type="entry name" value="GPCR_Rhodpsn_7TM"/>
</dbReference>
<keyword evidence="2 8" id="KW-0812">Transmembrane</keyword>
<keyword evidence="11" id="KW-1185">Reference proteome</keyword>
<evidence type="ECO:0000313" key="10">
    <source>
        <dbReference type="EMBL" id="KAK2908637.1"/>
    </source>
</evidence>
<evidence type="ECO:0000256" key="1">
    <source>
        <dbReference type="ARBA" id="ARBA00004141"/>
    </source>
</evidence>
<feature type="domain" description="G-protein coupled receptors family 1 profile" evidence="9">
    <location>
        <begin position="79"/>
        <end position="352"/>
    </location>
</feature>
<dbReference type="PRINTS" id="PR00237">
    <property type="entry name" value="GPCRRHODOPSN"/>
</dbReference>
<evidence type="ECO:0000256" key="2">
    <source>
        <dbReference type="ARBA" id="ARBA00022692"/>
    </source>
</evidence>
<gene>
    <name evidence="10" type="ORF">Q8A67_004474</name>
</gene>
<proteinExistence type="predicted"/>
<comment type="caution">
    <text evidence="10">The sequence shown here is derived from an EMBL/GenBank/DDBJ whole genome shotgun (WGS) entry which is preliminary data.</text>
</comment>
<dbReference type="PANTHER" id="PTHR45695">
    <property type="entry name" value="LEUCOKININ RECEPTOR-RELATED"/>
    <property type="match status" value="1"/>
</dbReference>
<evidence type="ECO:0000256" key="4">
    <source>
        <dbReference type="ARBA" id="ARBA00023040"/>
    </source>
</evidence>
<dbReference type="Proteomes" id="UP001187343">
    <property type="component" value="Unassembled WGS sequence"/>
</dbReference>